<feature type="transmembrane region" description="Helical" evidence="10">
    <location>
        <begin position="202"/>
        <end position="222"/>
    </location>
</feature>
<gene>
    <name evidence="14" type="ORF">CPE01_21550</name>
</gene>
<dbReference type="SUPFAM" id="SSF55874">
    <property type="entry name" value="ATPase domain of HSP90 chaperone/DNA topoisomerase II/histidine kinase"/>
    <property type="match status" value="1"/>
</dbReference>
<dbReference type="InterPro" id="IPR003594">
    <property type="entry name" value="HATPase_dom"/>
</dbReference>
<dbReference type="EC" id="2.7.13.3" evidence="2"/>
<dbReference type="GO" id="GO:0016020">
    <property type="term" value="C:membrane"/>
    <property type="evidence" value="ECO:0007669"/>
    <property type="project" value="InterPro"/>
</dbReference>
<dbReference type="Gene3D" id="1.20.5.1930">
    <property type="match status" value="1"/>
</dbReference>
<feature type="transmembrane region" description="Helical" evidence="10">
    <location>
        <begin position="87"/>
        <end position="109"/>
    </location>
</feature>
<dbReference type="Gene3D" id="3.30.565.10">
    <property type="entry name" value="Histidine kinase-like ATPase, C-terminal domain"/>
    <property type="match status" value="1"/>
</dbReference>
<dbReference type="InterPro" id="IPR036890">
    <property type="entry name" value="HATPase_C_sf"/>
</dbReference>
<keyword evidence="7" id="KW-0067">ATP-binding</keyword>
<keyword evidence="10" id="KW-0472">Membrane</keyword>
<dbReference type="RefSeq" id="WP_146806648.1">
    <property type="nucleotide sequence ID" value="NZ_BJUA01000009.1"/>
</dbReference>
<feature type="transmembrane region" description="Helical" evidence="10">
    <location>
        <begin position="155"/>
        <end position="182"/>
    </location>
</feature>
<evidence type="ECO:0000256" key="6">
    <source>
        <dbReference type="ARBA" id="ARBA00022777"/>
    </source>
</evidence>
<dbReference type="OrthoDB" id="5242012at2"/>
<dbReference type="GO" id="GO:0000155">
    <property type="term" value="F:phosphorelay sensor kinase activity"/>
    <property type="evidence" value="ECO:0007669"/>
    <property type="project" value="InterPro"/>
</dbReference>
<reference evidence="14 15" key="1">
    <citation type="submission" date="2019-07" db="EMBL/GenBank/DDBJ databases">
        <title>Whole genome shotgun sequence of Cellulomonas persica NBRC 101101.</title>
        <authorList>
            <person name="Hosoyama A."/>
            <person name="Uohara A."/>
            <person name="Ohji S."/>
            <person name="Ichikawa N."/>
        </authorList>
    </citation>
    <scope>NUCLEOTIDE SEQUENCE [LARGE SCALE GENOMIC DNA]</scope>
    <source>
        <strain evidence="14 15">NBRC 101101</strain>
    </source>
</reference>
<feature type="transmembrane region" description="Helical" evidence="10">
    <location>
        <begin position="59"/>
        <end position="81"/>
    </location>
</feature>
<accession>A0A510UUT0</accession>
<evidence type="ECO:0000256" key="9">
    <source>
        <dbReference type="SAM" id="MobiDB-lite"/>
    </source>
</evidence>
<keyword evidence="4" id="KW-0808">Transferase</keyword>
<evidence type="ECO:0000259" key="12">
    <source>
        <dbReference type="Pfam" id="PF07730"/>
    </source>
</evidence>
<keyword evidence="15" id="KW-1185">Reference proteome</keyword>
<dbReference type="InterPro" id="IPR011712">
    <property type="entry name" value="Sig_transdc_His_kin_sub3_dim/P"/>
</dbReference>
<proteinExistence type="predicted"/>
<protein>
    <recommendedName>
        <fullName evidence="2">histidine kinase</fullName>
        <ecNumber evidence="2">2.7.13.3</ecNumber>
    </recommendedName>
</protein>
<evidence type="ECO:0000256" key="3">
    <source>
        <dbReference type="ARBA" id="ARBA00022553"/>
    </source>
</evidence>
<dbReference type="PANTHER" id="PTHR24421:SF10">
    <property type="entry name" value="NITRATE_NITRITE SENSOR PROTEIN NARQ"/>
    <property type="match status" value="1"/>
</dbReference>
<evidence type="ECO:0000256" key="10">
    <source>
        <dbReference type="SAM" id="Phobius"/>
    </source>
</evidence>
<evidence type="ECO:0000313" key="14">
    <source>
        <dbReference type="EMBL" id="GEK18422.1"/>
    </source>
</evidence>
<dbReference type="Pfam" id="PF07730">
    <property type="entry name" value="HisKA_3"/>
    <property type="match status" value="1"/>
</dbReference>
<evidence type="ECO:0000256" key="8">
    <source>
        <dbReference type="ARBA" id="ARBA00023012"/>
    </source>
</evidence>
<dbReference type="AlphaFoldDB" id="A0A510UUT0"/>
<sequence>MTSQLAPEPVPRPIAPEADRPTLGQAHPPTTDDMAAVAPALLGGRELALAPVSEASGRALAQVVIGWPWLLFFGILAIVWVSTSAGLVFAFGIGLPMLVLGLVVARWFARVELARIGVQTGLRILPAEPRRGGPGWWSRFFAPLRDSRAWAATGYAALSTLTAPLTFGVTLTLAGGGLAAIFSPVYGTGPVLEEYLGWPRGLLWLGLVIGGLACMWLAALVAQSGTLLQVRMARGMLGCSRTQLQVAVADEARARAEVRAAHVEQTRSLVVGAADEERRRIERDLHDGAQQRLVALGVELGAAKRRTATDPQAAADALDRAHREVQETLAELRDLVRGIHPAVLTDRGLDAALSALASRSTVPVTVRTPDDDTLRACGSSAQAAAYFVVAEALTNVAKHASATRASVDVACTAGRLRLVVHDDGRGGAVATPGSGLDGLRSRVAALDGTFDLASPAGAGTTLTVEIPCAS</sequence>
<evidence type="ECO:0000313" key="15">
    <source>
        <dbReference type="Proteomes" id="UP000321386"/>
    </source>
</evidence>
<keyword evidence="5" id="KW-0547">Nucleotide-binding</keyword>
<keyword evidence="3" id="KW-0597">Phosphoprotein</keyword>
<evidence type="ECO:0000259" key="13">
    <source>
        <dbReference type="Pfam" id="PF13796"/>
    </source>
</evidence>
<keyword evidence="6 14" id="KW-0418">Kinase</keyword>
<feature type="domain" description="Histidine kinase/HSP90-like ATPase" evidence="11">
    <location>
        <begin position="385"/>
        <end position="468"/>
    </location>
</feature>
<dbReference type="Pfam" id="PF02518">
    <property type="entry name" value="HATPase_c"/>
    <property type="match status" value="1"/>
</dbReference>
<evidence type="ECO:0000256" key="7">
    <source>
        <dbReference type="ARBA" id="ARBA00022840"/>
    </source>
</evidence>
<evidence type="ECO:0000256" key="5">
    <source>
        <dbReference type="ARBA" id="ARBA00022741"/>
    </source>
</evidence>
<dbReference type="GO" id="GO:0046983">
    <property type="term" value="F:protein dimerization activity"/>
    <property type="evidence" value="ECO:0007669"/>
    <property type="project" value="InterPro"/>
</dbReference>
<dbReference type="Proteomes" id="UP000321386">
    <property type="component" value="Unassembled WGS sequence"/>
</dbReference>
<dbReference type="InterPro" id="IPR050482">
    <property type="entry name" value="Sensor_HK_TwoCompSys"/>
</dbReference>
<dbReference type="CDD" id="cd16917">
    <property type="entry name" value="HATPase_UhpB-NarQ-NarX-like"/>
    <property type="match status" value="1"/>
</dbReference>
<keyword evidence="8" id="KW-0902">Two-component regulatory system</keyword>
<evidence type="ECO:0000256" key="2">
    <source>
        <dbReference type="ARBA" id="ARBA00012438"/>
    </source>
</evidence>
<keyword evidence="10" id="KW-0812">Transmembrane</keyword>
<evidence type="ECO:0000256" key="4">
    <source>
        <dbReference type="ARBA" id="ARBA00022679"/>
    </source>
</evidence>
<dbReference type="GO" id="GO:0005524">
    <property type="term" value="F:ATP binding"/>
    <property type="evidence" value="ECO:0007669"/>
    <property type="project" value="UniProtKB-KW"/>
</dbReference>
<name>A0A510UUT0_9CELL</name>
<feature type="domain" description="Putative sensor" evidence="13">
    <location>
        <begin position="73"/>
        <end position="237"/>
    </location>
</feature>
<dbReference type="PANTHER" id="PTHR24421">
    <property type="entry name" value="NITRATE/NITRITE SENSOR PROTEIN NARX-RELATED"/>
    <property type="match status" value="1"/>
</dbReference>
<dbReference type="Pfam" id="PF13796">
    <property type="entry name" value="Sensor"/>
    <property type="match status" value="1"/>
</dbReference>
<comment type="caution">
    <text evidence="14">The sequence shown here is derived from an EMBL/GenBank/DDBJ whole genome shotgun (WGS) entry which is preliminary data.</text>
</comment>
<organism evidence="14 15">
    <name type="scientific">Cellulomonas persica</name>
    <dbReference type="NCBI Taxonomy" id="76861"/>
    <lineage>
        <taxon>Bacteria</taxon>
        <taxon>Bacillati</taxon>
        <taxon>Actinomycetota</taxon>
        <taxon>Actinomycetes</taxon>
        <taxon>Micrococcales</taxon>
        <taxon>Cellulomonadaceae</taxon>
        <taxon>Cellulomonas</taxon>
    </lineage>
</organism>
<comment type="catalytic activity">
    <reaction evidence="1">
        <text>ATP + protein L-histidine = ADP + protein N-phospho-L-histidine.</text>
        <dbReference type="EC" id="2.7.13.3"/>
    </reaction>
</comment>
<feature type="region of interest" description="Disordered" evidence="9">
    <location>
        <begin position="1"/>
        <end position="29"/>
    </location>
</feature>
<dbReference type="InterPro" id="IPR025828">
    <property type="entry name" value="Put_sensor_dom"/>
</dbReference>
<evidence type="ECO:0000259" key="11">
    <source>
        <dbReference type="Pfam" id="PF02518"/>
    </source>
</evidence>
<dbReference type="EMBL" id="BJUA01000009">
    <property type="protein sequence ID" value="GEK18422.1"/>
    <property type="molecule type" value="Genomic_DNA"/>
</dbReference>
<evidence type="ECO:0000256" key="1">
    <source>
        <dbReference type="ARBA" id="ARBA00000085"/>
    </source>
</evidence>
<keyword evidence="10" id="KW-1133">Transmembrane helix</keyword>
<feature type="domain" description="Signal transduction histidine kinase subgroup 3 dimerisation and phosphoacceptor" evidence="12">
    <location>
        <begin position="277"/>
        <end position="344"/>
    </location>
</feature>